<sequence length="75" mass="8548">MRRRHWAAAVSMAAEAQARGEEPRMRGERCRSGKERDVDARWVGTTSFRAGRWRRHWAAAEAQGRGGQPVRRGAM</sequence>
<dbReference type="Proteomes" id="UP000729402">
    <property type="component" value="Unassembled WGS sequence"/>
</dbReference>
<reference evidence="1" key="2">
    <citation type="submission" date="2021-02" db="EMBL/GenBank/DDBJ databases">
        <authorList>
            <person name="Kimball J.A."/>
            <person name="Haas M.W."/>
            <person name="Macchietto M."/>
            <person name="Kono T."/>
            <person name="Duquette J."/>
            <person name="Shao M."/>
        </authorList>
    </citation>
    <scope>NUCLEOTIDE SEQUENCE</scope>
    <source>
        <tissue evidence="1">Fresh leaf tissue</tissue>
    </source>
</reference>
<protein>
    <submittedName>
        <fullName evidence="1">Uncharacterized protein</fullName>
    </submittedName>
</protein>
<proteinExistence type="predicted"/>
<accession>A0A8J5WUK1</accession>
<name>A0A8J5WUK1_ZIZPA</name>
<evidence type="ECO:0000313" key="2">
    <source>
        <dbReference type="Proteomes" id="UP000729402"/>
    </source>
</evidence>
<evidence type="ECO:0000313" key="1">
    <source>
        <dbReference type="EMBL" id="KAG8096375.1"/>
    </source>
</evidence>
<organism evidence="1 2">
    <name type="scientific">Zizania palustris</name>
    <name type="common">Northern wild rice</name>
    <dbReference type="NCBI Taxonomy" id="103762"/>
    <lineage>
        <taxon>Eukaryota</taxon>
        <taxon>Viridiplantae</taxon>
        <taxon>Streptophyta</taxon>
        <taxon>Embryophyta</taxon>
        <taxon>Tracheophyta</taxon>
        <taxon>Spermatophyta</taxon>
        <taxon>Magnoliopsida</taxon>
        <taxon>Liliopsida</taxon>
        <taxon>Poales</taxon>
        <taxon>Poaceae</taxon>
        <taxon>BOP clade</taxon>
        <taxon>Oryzoideae</taxon>
        <taxon>Oryzeae</taxon>
        <taxon>Zizaniinae</taxon>
        <taxon>Zizania</taxon>
    </lineage>
</organism>
<dbReference type="AlphaFoldDB" id="A0A8J5WUK1"/>
<keyword evidence="2" id="KW-1185">Reference proteome</keyword>
<gene>
    <name evidence="1" type="ORF">GUJ93_ZPchr0013g36993</name>
</gene>
<comment type="caution">
    <text evidence="1">The sequence shown here is derived from an EMBL/GenBank/DDBJ whole genome shotgun (WGS) entry which is preliminary data.</text>
</comment>
<reference evidence="1" key="1">
    <citation type="journal article" date="2021" name="bioRxiv">
        <title>Whole Genome Assembly and Annotation of Northern Wild Rice, Zizania palustris L., Supports a Whole Genome Duplication in the Zizania Genus.</title>
        <authorList>
            <person name="Haas M."/>
            <person name="Kono T."/>
            <person name="Macchietto M."/>
            <person name="Millas R."/>
            <person name="McGilp L."/>
            <person name="Shao M."/>
            <person name="Duquette J."/>
            <person name="Hirsch C.N."/>
            <person name="Kimball J."/>
        </authorList>
    </citation>
    <scope>NUCLEOTIDE SEQUENCE</scope>
    <source>
        <tissue evidence="1">Fresh leaf tissue</tissue>
    </source>
</reference>
<dbReference type="EMBL" id="JAAALK010000079">
    <property type="protein sequence ID" value="KAG8096375.1"/>
    <property type="molecule type" value="Genomic_DNA"/>
</dbReference>